<proteinExistence type="predicted"/>
<name>A0ACC3BAW1_9EURO</name>
<organism evidence="1 2">
    <name type="scientific">Aspergillus melleus</name>
    <dbReference type="NCBI Taxonomy" id="138277"/>
    <lineage>
        <taxon>Eukaryota</taxon>
        <taxon>Fungi</taxon>
        <taxon>Dikarya</taxon>
        <taxon>Ascomycota</taxon>
        <taxon>Pezizomycotina</taxon>
        <taxon>Eurotiomycetes</taxon>
        <taxon>Eurotiomycetidae</taxon>
        <taxon>Eurotiales</taxon>
        <taxon>Aspergillaceae</taxon>
        <taxon>Aspergillus</taxon>
        <taxon>Aspergillus subgen. Circumdati</taxon>
    </lineage>
</organism>
<sequence length="250" mass="27020">MAPTTVLITGANRGIGKGLAAAYLKTPNTTVIAACRDTSPEKTEALHSLPRGTNCNLITVSLSLDQPDSIIKTTQQLQAQHRVSQIDVVVANAGICEHYGPLVEMTDSDLQTHLNINTFGLMRLFQAVIPFLQSSQQQPRFVYVSTELASLAGLEQNKASLTNAYGMSKVAGNYFIRRAHFEHEDIITLAVDPGFVQTDMGNRGARAKGLEVATLTVEQSVNGIIQVIEQATKSTTSGQFLGHNGEQVPW</sequence>
<dbReference type="EMBL" id="JAOPJF010000011">
    <property type="protein sequence ID" value="KAK1147563.1"/>
    <property type="molecule type" value="Genomic_DNA"/>
</dbReference>
<keyword evidence="2" id="KW-1185">Reference proteome</keyword>
<protein>
    <submittedName>
        <fullName evidence="1">Uncharacterized protein</fullName>
    </submittedName>
</protein>
<comment type="caution">
    <text evidence="1">The sequence shown here is derived from an EMBL/GenBank/DDBJ whole genome shotgun (WGS) entry which is preliminary data.</text>
</comment>
<accession>A0ACC3BAW1</accession>
<gene>
    <name evidence="1" type="ORF">N8T08_000905</name>
</gene>
<reference evidence="1 2" key="1">
    <citation type="journal article" date="2023" name="ACS Omega">
        <title>Identification of the Neoaspergillic Acid Biosynthesis Gene Cluster by Establishing an In Vitro CRISPR-Ribonucleoprotein Genetic System in Aspergillus melleus.</title>
        <authorList>
            <person name="Yuan B."/>
            <person name="Grau M.F."/>
            <person name="Murata R.M."/>
            <person name="Torok T."/>
            <person name="Venkateswaran K."/>
            <person name="Stajich J.E."/>
            <person name="Wang C.C.C."/>
        </authorList>
    </citation>
    <scope>NUCLEOTIDE SEQUENCE [LARGE SCALE GENOMIC DNA]</scope>
    <source>
        <strain evidence="1 2">IMV 1140</strain>
    </source>
</reference>
<dbReference type="Proteomes" id="UP001177260">
    <property type="component" value="Unassembled WGS sequence"/>
</dbReference>
<evidence type="ECO:0000313" key="1">
    <source>
        <dbReference type="EMBL" id="KAK1147563.1"/>
    </source>
</evidence>
<evidence type="ECO:0000313" key="2">
    <source>
        <dbReference type="Proteomes" id="UP001177260"/>
    </source>
</evidence>